<gene>
    <name evidence="2" type="ORF">ACEZDJ_26545</name>
</gene>
<dbReference type="Proteomes" id="UP001592528">
    <property type="component" value="Unassembled WGS sequence"/>
</dbReference>
<feature type="transmembrane region" description="Helical" evidence="1">
    <location>
        <begin position="58"/>
        <end position="77"/>
    </location>
</feature>
<evidence type="ECO:0000256" key="1">
    <source>
        <dbReference type="SAM" id="Phobius"/>
    </source>
</evidence>
<accession>A0ABV6UTR0</accession>
<protein>
    <submittedName>
        <fullName evidence="2">Uncharacterized protein</fullName>
    </submittedName>
</protein>
<organism evidence="2 3">
    <name type="scientific">Streptacidiphilus cavernicola</name>
    <dbReference type="NCBI Taxonomy" id="3342716"/>
    <lineage>
        <taxon>Bacteria</taxon>
        <taxon>Bacillati</taxon>
        <taxon>Actinomycetota</taxon>
        <taxon>Actinomycetes</taxon>
        <taxon>Kitasatosporales</taxon>
        <taxon>Streptomycetaceae</taxon>
        <taxon>Streptacidiphilus</taxon>
    </lineage>
</organism>
<evidence type="ECO:0000313" key="3">
    <source>
        <dbReference type="Proteomes" id="UP001592528"/>
    </source>
</evidence>
<keyword evidence="1" id="KW-0812">Transmembrane</keyword>
<evidence type="ECO:0000313" key="2">
    <source>
        <dbReference type="EMBL" id="MFC1404853.1"/>
    </source>
</evidence>
<sequence>MVATVSFVTVVLFFMVATSAFSVYAARLHWIGSSRAPRVAAFRYSSDPSAVRGHERGIVPLAGWTTCMTLGLLLTALTHLGRVAMGFIFGSFLLLAMYFTVVWFNWPKSIVPPGRRSETGSVIERVRWRRDIQIGLKEAAERDAPSIGKVIHGHGGEVT</sequence>
<name>A0ABV6UTR0_9ACTN</name>
<comment type="caution">
    <text evidence="2">The sequence shown here is derived from an EMBL/GenBank/DDBJ whole genome shotgun (WGS) entry which is preliminary data.</text>
</comment>
<keyword evidence="3" id="KW-1185">Reference proteome</keyword>
<keyword evidence="1" id="KW-1133">Transmembrane helix</keyword>
<feature type="transmembrane region" description="Helical" evidence="1">
    <location>
        <begin position="83"/>
        <end position="106"/>
    </location>
</feature>
<reference evidence="2 3" key="1">
    <citation type="submission" date="2024-09" db="EMBL/GenBank/DDBJ databases">
        <authorList>
            <person name="Lee S.D."/>
        </authorList>
    </citation>
    <scope>NUCLEOTIDE SEQUENCE [LARGE SCALE GENOMIC DNA]</scope>
    <source>
        <strain evidence="2 3">N1-5</strain>
    </source>
</reference>
<feature type="transmembrane region" description="Helical" evidence="1">
    <location>
        <begin position="6"/>
        <end position="26"/>
    </location>
</feature>
<dbReference type="EMBL" id="JBHEZZ010000017">
    <property type="protein sequence ID" value="MFC1404853.1"/>
    <property type="molecule type" value="Genomic_DNA"/>
</dbReference>
<dbReference type="RefSeq" id="WP_051725766.1">
    <property type="nucleotide sequence ID" value="NZ_JBHEZZ010000017.1"/>
</dbReference>
<keyword evidence="1" id="KW-0472">Membrane</keyword>
<proteinExistence type="predicted"/>